<dbReference type="AlphaFoldDB" id="A0A4R5MH43"/>
<keyword evidence="2 4" id="KW-0472">Membrane</keyword>
<evidence type="ECO:0000256" key="2">
    <source>
        <dbReference type="ARBA" id="ARBA00023136"/>
    </source>
</evidence>
<comment type="subcellular location">
    <subcellularLocation>
        <location evidence="1">Cell outer membrane</location>
    </subcellularLocation>
</comment>
<dbReference type="RefSeq" id="WP_133263893.1">
    <property type="nucleotide sequence ID" value="NZ_SJCY01000024.1"/>
</dbReference>
<evidence type="ECO:0000256" key="4">
    <source>
        <dbReference type="PROSITE-ProRule" id="PRU00473"/>
    </source>
</evidence>
<accession>A0A4R5MH43</accession>
<name>A0A4R5MH43_9SPHI</name>
<keyword evidence="3" id="KW-0998">Cell outer membrane</keyword>
<proteinExistence type="predicted"/>
<evidence type="ECO:0000256" key="5">
    <source>
        <dbReference type="SAM" id="SignalP"/>
    </source>
</evidence>
<evidence type="ECO:0000313" key="8">
    <source>
        <dbReference type="Proteomes" id="UP000295668"/>
    </source>
</evidence>
<organism evidence="7 8">
    <name type="scientific">Pedobacter changchengzhani</name>
    <dbReference type="NCBI Taxonomy" id="2529274"/>
    <lineage>
        <taxon>Bacteria</taxon>
        <taxon>Pseudomonadati</taxon>
        <taxon>Bacteroidota</taxon>
        <taxon>Sphingobacteriia</taxon>
        <taxon>Sphingobacteriales</taxon>
        <taxon>Sphingobacteriaceae</taxon>
        <taxon>Pedobacter</taxon>
    </lineage>
</organism>
<dbReference type="InterPro" id="IPR011659">
    <property type="entry name" value="WD40"/>
</dbReference>
<keyword evidence="7" id="KW-0282">Flagellum</keyword>
<dbReference type="Pfam" id="PF00691">
    <property type="entry name" value="OmpA"/>
    <property type="match status" value="1"/>
</dbReference>
<dbReference type="PANTHER" id="PTHR30329">
    <property type="entry name" value="STATOR ELEMENT OF FLAGELLAR MOTOR COMPLEX"/>
    <property type="match status" value="1"/>
</dbReference>
<dbReference type="PANTHER" id="PTHR30329:SF21">
    <property type="entry name" value="LIPOPROTEIN YIAD-RELATED"/>
    <property type="match status" value="1"/>
</dbReference>
<dbReference type="PROSITE" id="PS51123">
    <property type="entry name" value="OMPA_2"/>
    <property type="match status" value="1"/>
</dbReference>
<keyword evidence="8" id="KW-1185">Reference proteome</keyword>
<dbReference type="InterPro" id="IPR036737">
    <property type="entry name" value="OmpA-like_sf"/>
</dbReference>
<dbReference type="SUPFAM" id="SSF48452">
    <property type="entry name" value="TPR-like"/>
    <property type="match status" value="1"/>
</dbReference>
<dbReference type="SUPFAM" id="SSF49478">
    <property type="entry name" value="Cna protein B-type domain"/>
    <property type="match status" value="1"/>
</dbReference>
<protein>
    <submittedName>
        <fullName evidence="7">Flagellar motor protein MotB</fullName>
    </submittedName>
</protein>
<dbReference type="InterPro" id="IPR006665">
    <property type="entry name" value="OmpA-like"/>
</dbReference>
<dbReference type="EMBL" id="SJCY01000024">
    <property type="protein sequence ID" value="TDG34781.1"/>
    <property type="molecule type" value="Genomic_DNA"/>
</dbReference>
<comment type="caution">
    <text evidence="7">The sequence shown here is derived from an EMBL/GenBank/DDBJ whole genome shotgun (WGS) entry which is preliminary data.</text>
</comment>
<dbReference type="PRINTS" id="PR01021">
    <property type="entry name" value="OMPADOMAIN"/>
</dbReference>
<keyword evidence="7" id="KW-0966">Cell projection</keyword>
<sequence length="656" mass="72739">MKRNLLAFFMFGLFALMGRPASAQYVLKEADVQFELFNYAKAVDLYEVAYKKNPTLHAAEQLAVCYSLMNNYQQAESWYAKVVEMPKSAPVNIYSYALALQNNSKYAEAKSQFLKYFSLDKEFSLKKQNIILSSCDSAVLWMRSPTKVAITNEKGLNSAQSDWGSVKYMDEMVFTSDRKDSIGKSATGGRPFLKFDGSKKPNRNIYGSTGNGYLHLYMKKGTDSVKLFPLNTGTNYHVGAASFTADGKEMYFTLTKIDDELSFSKNSILKSKLATVNVEIFSSKKDTSGNWGEAVPFAYNKVNEYSVGDPFISSDGKTLYFASNMPGGKGGTDIYASLKTDAGDWGTPINMESLNTDGNERNPFKGIDDTFYFSSDGRVGMGGLDIFSSKSNGSIMSVPKNLGYPTNSPKDDFAFTSYAPKTGYFSSNRNNGAGQDDIYSFVDSEVIVFKLIGTAFNKVSKAPLGNTLVTLKNLKGTQLKAVTQADGKFEFGLDESSDYTLLGSRDNYLNDVASLTTRGLVSSSTLTRDLFLDSIVINKVIKIENIYYDFDKSNIRPDAAEELDKLVMVLTDNPTILIELGSHTDSRGNDQYNQWLSQKRANSAVQYIIDKGISKNRITAKGYGESMPVNRCTNGVKCSEADFQLNRRTEFKIVKQ</sequence>
<dbReference type="CDD" id="cd07185">
    <property type="entry name" value="OmpA_C-like"/>
    <property type="match status" value="1"/>
</dbReference>
<dbReference type="GO" id="GO:0009279">
    <property type="term" value="C:cell outer membrane"/>
    <property type="evidence" value="ECO:0007669"/>
    <property type="project" value="UniProtKB-SubCell"/>
</dbReference>
<evidence type="ECO:0000256" key="3">
    <source>
        <dbReference type="ARBA" id="ARBA00023237"/>
    </source>
</evidence>
<keyword evidence="5" id="KW-0732">Signal</keyword>
<dbReference type="OrthoDB" id="9809364at2"/>
<gene>
    <name evidence="7" type="ORF">EZJ43_16860</name>
</gene>
<feature type="domain" description="OmpA-like" evidence="6">
    <location>
        <begin position="536"/>
        <end position="656"/>
    </location>
</feature>
<dbReference type="Pfam" id="PF07676">
    <property type="entry name" value="PD40"/>
    <property type="match status" value="1"/>
</dbReference>
<dbReference type="SUPFAM" id="SSF103088">
    <property type="entry name" value="OmpA-like"/>
    <property type="match status" value="1"/>
</dbReference>
<keyword evidence="7" id="KW-0969">Cilium</keyword>
<dbReference type="InterPro" id="IPR050330">
    <property type="entry name" value="Bact_OuterMem_StrucFunc"/>
</dbReference>
<dbReference type="SUPFAM" id="SSF82171">
    <property type="entry name" value="DPP6 N-terminal domain-like"/>
    <property type="match status" value="1"/>
</dbReference>
<dbReference type="InterPro" id="IPR006664">
    <property type="entry name" value="OMP_bac"/>
</dbReference>
<feature type="chain" id="PRO_5020253812" evidence="5">
    <location>
        <begin position="24"/>
        <end position="656"/>
    </location>
</feature>
<dbReference type="Gene3D" id="1.25.40.10">
    <property type="entry name" value="Tetratricopeptide repeat domain"/>
    <property type="match status" value="1"/>
</dbReference>
<reference evidence="7 8" key="1">
    <citation type="submission" date="2019-02" db="EMBL/GenBank/DDBJ databases">
        <title>Pedobacter sp. nov., a novel speices isolated from soil of pinguins habitat in Antarcitica.</title>
        <authorList>
            <person name="He R.-H."/>
        </authorList>
    </citation>
    <scope>NUCLEOTIDE SEQUENCE [LARGE SCALE GENOMIC DNA]</scope>
    <source>
        <strain evidence="7 8">E01020</strain>
    </source>
</reference>
<evidence type="ECO:0000256" key="1">
    <source>
        <dbReference type="ARBA" id="ARBA00004442"/>
    </source>
</evidence>
<dbReference type="Gene3D" id="3.30.1330.60">
    <property type="entry name" value="OmpA-like domain"/>
    <property type="match status" value="1"/>
</dbReference>
<feature type="signal peptide" evidence="5">
    <location>
        <begin position="1"/>
        <end position="23"/>
    </location>
</feature>
<dbReference type="InterPro" id="IPR011990">
    <property type="entry name" value="TPR-like_helical_dom_sf"/>
</dbReference>
<evidence type="ECO:0000259" key="6">
    <source>
        <dbReference type="PROSITE" id="PS51123"/>
    </source>
</evidence>
<evidence type="ECO:0000313" key="7">
    <source>
        <dbReference type="EMBL" id="TDG34781.1"/>
    </source>
</evidence>
<dbReference type="Proteomes" id="UP000295668">
    <property type="component" value="Unassembled WGS sequence"/>
</dbReference>